<dbReference type="Proteomes" id="UP000075349">
    <property type="component" value="Unassembled WGS sequence"/>
</dbReference>
<dbReference type="EMBL" id="LOMK01000001">
    <property type="protein sequence ID" value="KYN24554.1"/>
    <property type="molecule type" value="Genomic_DNA"/>
</dbReference>
<reference evidence="3" key="1">
    <citation type="submission" date="2015-12" db="EMBL/GenBank/DDBJ databases">
        <authorList>
            <person name="Tarr C.L."/>
            <person name="Gladney L.M."/>
        </authorList>
    </citation>
    <scope>NUCLEOTIDE SEQUENCE [LARGE SCALE GENOMIC DNA]</scope>
    <source>
        <strain evidence="3">2756-81</strain>
    </source>
</reference>
<keyword evidence="1" id="KW-0812">Transmembrane</keyword>
<organism evidence="2 3">
    <name type="scientific">Vibrio cidicii</name>
    <dbReference type="NCBI Taxonomy" id="1763883"/>
    <lineage>
        <taxon>Bacteria</taxon>
        <taxon>Pseudomonadati</taxon>
        <taxon>Pseudomonadota</taxon>
        <taxon>Gammaproteobacteria</taxon>
        <taxon>Vibrionales</taxon>
        <taxon>Vibrionaceae</taxon>
        <taxon>Vibrio</taxon>
    </lineage>
</organism>
<accession>A0A151JFJ3</accession>
<evidence type="ECO:0000313" key="2">
    <source>
        <dbReference type="EMBL" id="KYN24554.1"/>
    </source>
</evidence>
<keyword evidence="1" id="KW-0472">Membrane</keyword>
<proteinExistence type="predicted"/>
<comment type="caution">
    <text evidence="2">The sequence shown here is derived from an EMBL/GenBank/DDBJ whole genome shotgun (WGS) entry which is preliminary data.</text>
</comment>
<evidence type="ECO:0000256" key="1">
    <source>
        <dbReference type="SAM" id="Phobius"/>
    </source>
</evidence>
<protein>
    <submittedName>
        <fullName evidence="2">Uncharacterized protein</fullName>
    </submittedName>
</protein>
<evidence type="ECO:0000313" key="3">
    <source>
        <dbReference type="Proteomes" id="UP000075349"/>
    </source>
</evidence>
<gene>
    <name evidence="2" type="ORF">AUQ44_01125</name>
</gene>
<name>A0A151JFJ3_9VIBR</name>
<keyword evidence="1" id="KW-1133">Transmembrane helix</keyword>
<sequence>MPRMPNLLEQFVMRLLKNLIVTFNVYSHFTPMGCFDSFLMLFKSHFIRETLHKRRSEERFPNFE</sequence>
<dbReference type="AlphaFoldDB" id="A0A151JFJ3"/>
<feature type="transmembrane region" description="Helical" evidence="1">
    <location>
        <begin position="20"/>
        <end position="42"/>
    </location>
</feature>